<dbReference type="Proteomes" id="UP000069205">
    <property type="component" value="Chromosome"/>
</dbReference>
<keyword evidence="2" id="KW-1185">Reference proteome</keyword>
<reference evidence="1 2" key="1">
    <citation type="journal article" date="2015" name="Proc. Natl. Acad. Sci. U.S.A.">
        <title>Expanded metabolic versatility of ubiquitous nitrite-oxidizing bacteria from the genus Nitrospira.</title>
        <authorList>
            <person name="Koch H."/>
            <person name="Lucker S."/>
            <person name="Albertsen M."/>
            <person name="Kitzinger K."/>
            <person name="Herbold C."/>
            <person name="Spieck E."/>
            <person name="Nielsen P.H."/>
            <person name="Wagner M."/>
            <person name="Daims H."/>
        </authorList>
    </citation>
    <scope>NUCLEOTIDE SEQUENCE [LARGE SCALE GENOMIC DNA]</scope>
    <source>
        <strain evidence="1 2">NSP M-1</strain>
    </source>
</reference>
<evidence type="ECO:0000313" key="1">
    <source>
        <dbReference type="EMBL" id="ALA59845.1"/>
    </source>
</evidence>
<dbReference type="AlphaFoldDB" id="A0A0K2GFV5"/>
<name>A0A0K2GFV5_NITMO</name>
<evidence type="ECO:0000313" key="2">
    <source>
        <dbReference type="Proteomes" id="UP000069205"/>
    </source>
</evidence>
<organism evidence="1 2">
    <name type="scientific">Nitrospira moscoviensis</name>
    <dbReference type="NCBI Taxonomy" id="42253"/>
    <lineage>
        <taxon>Bacteria</taxon>
        <taxon>Pseudomonadati</taxon>
        <taxon>Nitrospirota</taxon>
        <taxon>Nitrospiria</taxon>
        <taxon>Nitrospirales</taxon>
        <taxon>Nitrospiraceae</taxon>
        <taxon>Nitrospira</taxon>
    </lineage>
</organism>
<dbReference type="RefSeq" id="WP_053380791.1">
    <property type="nucleotide sequence ID" value="NZ_CP011801.1"/>
</dbReference>
<sequence length="115" mass="12664">MSEERVESGGVPEGSRPEAGKGIEILPVERVKSASMLPLIILFHRASELARSTELSLGRLEHAAEAAALAEAVRHLLAEAGDEEGEARWMVRLSEARHWCAVVHDALTCREERDR</sequence>
<dbReference type="EMBL" id="CP011801">
    <property type="protein sequence ID" value="ALA59845.1"/>
    <property type="molecule type" value="Genomic_DNA"/>
</dbReference>
<protein>
    <submittedName>
        <fullName evidence="1">Uncharacterized protein</fullName>
    </submittedName>
</protein>
<accession>A0A0K2GFV5</accession>
<dbReference type="STRING" id="42253.NITMOv2_3453"/>
<proteinExistence type="predicted"/>
<dbReference type="PATRIC" id="fig|42253.5.peg.3406"/>
<dbReference type="KEGG" id="nmv:NITMOv2_3453"/>
<gene>
    <name evidence="1" type="ORF">NITMOv2_3453</name>
</gene>